<keyword evidence="4" id="KW-0972">Capsule biogenesis/degradation</keyword>
<protein>
    <submittedName>
        <fullName evidence="6">CpsD/CapB family tyrosine-protein kinase</fullName>
        <ecNumber evidence="6">2.7.10.2</ecNumber>
    </submittedName>
</protein>
<keyword evidence="3" id="KW-0067">ATP-binding</keyword>
<dbReference type="CDD" id="cd05387">
    <property type="entry name" value="BY-kinase"/>
    <property type="match status" value="1"/>
</dbReference>
<dbReference type="InterPro" id="IPR027417">
    <property type="entry name" value="P-loop_NTPase"/>
</dbReference>
<name>A0ABW4NQG4_9LACT</name>
<dbReference type="InterPro" id="IPR005702">
    <property type="entry name" value="Wzc-like_C"/>
</dbReference>
<dbReference type="Proteomes" id="UP001597285">
    <property type="component" value="Unassembled WGS sequence"/>
</dbReference>
<dbReference type="GO" id="GO:0004715">
    <property type="term" value="F:non-membrane spanning protein tyrosine kinase activity"/>
    <property type="evidence" value="ECO:0007669"/>
    <property type="project" value="UniProtKB-EC"/>
</dbReference>
<dbReference type="EC" id="2.7.10.2" evidence="6"/>
<dbReference type="Pfam" id="PF10609">
    <property type="entry name" value="ParA"/>
    <property type="match status" value="1"/>
</dbReference>
<evidence type="ECO:0000256" key="1">
    <source>
        <dbReference type="ARBA" id="ARBA00005132"/>
    </source>
</evidence>
<sequence length="247" mass="27116">MLAFLKGKHTRTVKQGNPSELEMVTHPASRISEQYRTLRANIQFSSVDNVLKTFVVTSAESGAGKSTIASNLALSFVSQGMKVLLIDADMRKPVIHNLFKLTNRDGLTTLLSTKGLDEDRVIHKIGSSNLSVLTCGPVPPNPSELMASKRMQQLMNDLKKRFDLIIVDVPPIIAVADAQIMANMADGTIFVIRKGISTKDSVMKAKELLEMSKATIIGSVFNGTVENEDMNSSYYGVEKKGHHDSFY</sequence>
<dbReference type="InterPro" id="IPR050445">
    <property type="entry name" value="Bact_polysacc_biosynth/exp"/>
</dbReference>
<gene>
    <name evidence="6" type="ORF">ACFSBK_11765</name>
</gene>
<evidence type="ECO:0000313" key="7">
    <source>
        <dbReference type="Proteomes" id="UP001597285"/>
    </source>
</evidence>
<keyword evidence="6" id="KW-0808">Transferase</keyword>
<dbReference type="PANTHER" id="PTHR32309">
    <property type="entry name" value="TYROSINE-PROTEIN KINASE"/>
    <property type="match status" value="1"/>
</dbReference>
<evidence type="ECO:0000256" key="2">
    <source>
        <dbReference type="ARBA" id="ARBA00022741"/>
    </source>
</evidence>
<dbReference type="SUPFAM" id="SSF52540">
    <property type="entry name" value="P-loop containing nucleoside triphosphate hydrolases"/>
    <property type="match status" value="1"/>
</dbReference>
<dbReference type="PANTHER" id="PTHR32309:SF13">
    <property type="entry name" value="FERRIC ENTEROBACTIN TRANSPORT PROTEIN FEPE"/>
    <property type="match status" value="1"/>
</dbReference>
<comment type="caution">
    <text evidence="6">The sequence shown here is derived from an EMBL/GenBank/DDBJ whole genome shotgun (WGS) entry which is preliminary data.</text>
</comment>
<dbReference type="NCBIfam" id="TIGR01007">
    <property type="entry name" value="eps_fam"/>
    <property type="match status" value="1"/>
</dbReference>
<evidence type="ECO:0000256" key="4">
    <source>
        <dbReference type="ARBA" id="ARBA00022903"/>
    </source>
</evidence>
<dbReference type="Gene3D" id="3.40.50.300">
    <property type="entry name" value="P-loop containing nucleotide triphosphate hydrolases"/>
    <property type="match status" value="1"/>
</dbReference>
<evidence type="ECO:0000256" key="5">
    <source>
        <dbReference type="ARBA" id="ARBA00023169"/>
    </source>
</evidence>
<evidence type="ECO:0000313" key="6">
    <source>
        <dbReference type="EMBL" id="MFD1800526.1"/>
    </source>
</evidence>
<proteinExistence type="predicted"/>
<accession>A0ABW4NQG4</accession>
<reference evidence="7" key="1">
    <citation type="journal article" date="2019" name="Int. J. Syst. Evol. Microbiol.">
        <title>The Global Catalogue of Microorganisms (GCM) 10K type strain sequencing project: providing services to taxonomists for standard genome sequencing and annotation.</title>
        <authorList>
            <consortium name="The Broad Institute Genomics Platform"/>
            <consortium name="The Broad Institute Genome Sequencing Center for Infectious Disease"/>
            <person name="Wu L."/>
            <person name="Ma J."/>
        </authorList>
    </citation>
    <scope>NUCLEOTIDE SEQUENCE [LARGE SCALE GENOMIC DNA]</scope>
    <source>
        <strain evidence="7">KCTC 42143</strain>
    </source>
</reference>
<keyword evidence="6" id="KW-0418">Kinase</keyword>
<keyword evidence="7" id="KW-1185">Reference proteome</keyword>
<keyword evidence="5" id="KW-0270">Exopolysaccharide synthesis</keyword>
<dbReference type="RefSeq" id="WP_082664169.1">
    <property type="nucleotide sequence ID" value="NZ_JBHSQC010000002.1"/>
</dbReference>
<evidence type="ECO:0000256" key="3">
    <source>
        <dbReference type="ARBA" id="ARBA00022840"/>
    </source>
</evidence>
<comment type="pathway">
    <text evidence="1">Capsule biogenesis; capsule polysaccharide biosynthesis.</text>
</comment>
<dbReference type="InterPro" id="IPR033756">
    <property type="entry name" value="YlxH/NBP35"/>
</dbReference>
<dbReference type="EMBL" id="JBHUFF010000022">
    <property type="protein sequence ID" value="MFD1800526.1"/>
    <property type="molecule type" value="Genomic_DNA"/>
</dbReference>
<keyword evidence="2" id="KW-0547">Nucleotide-binding</keyword>
<organism evidence="6 7">
    <name type="scientific">Carnobacterium antarcticum</name>
    <dbReference type="NCBI Taxonomy" id="2126436"/>
    <lineage>
        <taxon>Bacteria</taxon>
        <taxon>Bacillati</taxon>
        <taxon>Bacillota</taxon>
        <taxon>Bacilli</taxon>
        <taxon>Lactobacillales</taxon>
        <taxon>Carnobacteriaceae</taxon>
        <taxon>Carnobacterium</taxon>
    </lineage>
</organism>